<dbReference type="EMBL" id="BMAT01012655">
    <property type="protein sequence ID" value="GFR96175.1"/>
    <property type="molecule type" value="Genomic_DNA"/>
</dbReference>
<accession>A0AAV4HFG9</accession>
<comment type="caution">
    <text evidence="2">The sequence shown here is derived from an EMBL/GenBank/DDBJ whole genome shotgun (WGS) entry which is preliminary data.</text>
</comment>
<evidence type="ECO:0000313" key="3">
    <source>
        <dbReference type="Proteomes" id="UP000762676"/>
    </source>
</evidence>
<dbReference type="Proteomes" id="UP000762676">
    <property type="component" value="Unassembled WGS sequence"/>
</dbReference>
<feature type="compositionally biased region" description="Basic and acidic residues" evidence="1">
    <location>
        <begin position="87"/>
        <end position="96"/>
    </location>
</feature>
<proteinExistence type="predicted"/>
<evidence type="ECO:0000313" key="2">
    <source>
        <dbReference type="EMBL" id="GFR96175.1"/>
    </source>
</evidence>
<organism evidence="2 3">
    <name type="scientific">Elysia marginata</name>
    <dbReference type="NCBI Taxonomy" id="1093978"/>
    <lineage>
        <taxon>Eukaryota</taxon>
        <taxon>Metazoa</taxon>
        <taxon>Spiralia</taxon>
        <taxon>Lophotrochozoa</taxon>
        <taxon>Mollusca</taxon>
        <taxon>Gastropoda</taxon>
        <taxon>Heterobranchia</taxon>
        <taxon>Euthyneura</taxon>
        <taxon>Panpulmonata</taxon>
        <taxon>Sacoglossa</taxon>
        <taxon>Placobranchoidea</taxon>
        <taxon>Plakobranchidae</taxon>
        <taxon>Elysia</taxon>
    </lineage>
</organism>
<reference evidence="2 3" key="1">
    <citation type="journal article" date="2021" name="Elife">
        <title>Chloroplast acquisition without the gene transfer in kleptoplastic sea slugs, Plakobranchus ocellatus.</title>
        <authorList>
            <person name="Maeda T."/>
            <person name="Takahashi S."/>
            <person name="Yoshida T."/>
            <person name="Shimamura S."/>
            <person name="Takaki Y."/>
            <person name="Nagai Y."/>
            <person name="Toyoda A."/>
            <person name="Suzuki Y."/>
            <person name="Arimoto A."/>
            <person name="Ishii H."/>
            <person name="Satoh N."/>
            <person name="Nishiyama T."/>
            <person name="Hasebe M."/>
            <person name="Maruyama T."/>
            <person name="Minagawa J."/>
            <person name="Obokata J."/>
            <person name="Shigenobu S."/>
        </authorList>
    </citation>
    <scope>NUCLEOTIDE SEQUENCE [LARGE SCALE GENOMIC DNA]</scope>
</reference>
<evidence type="ECO:0000256" key="1">
    <source>
        <dbReference type="SAM" id="MobiDB-lite"/>
    </source>
</evidence>
<protein>
    <submittedName>
        <fullName evidence="2">Uncharacterized protein</fullName>
    </submittedName>
</protein>
<sequence length="96" mass="11104">MFPLYSQMRKMGLAKDPWERTVDPDSDSTICQALEEGLLMGSIDKHTLRKALDATARPSTTKPETERPQAHHRHRSSTLSRVFDQLEQERRQLDVK</sequence>
<dbReference type="AlphaFoldDB" id="A0AAV4HFG9"/>
<name>A0AAV4HFG9_9GAST</name>
<feature type="region of interest" description="Disordered" evidence="1">
    <location>
        <begin position="52"/>
        <end position="96"/>
    </location>
</feature>
<gene>
    <name evidence="2" type="ORF">ElyMa_006291700</name>
</gene>
<keyword evidence="3" id="KW-1185">Reference proteome</keyword>